<gene>
    <name evidence="6" type="ORF">L618_000300000120</name>
</gene>
<keyword evidence="4 5" id="KW-0472">Membrane</keyword>
<protein>
    <submittedName>
        <fullName evidence="6">DoxX-like protein</fullName>
    </submittedName>
</protein>
<name>A0A562E0F5_RHORH</name>
<feature type="transmembrane region" description="Helical" evidence="5">
    <location>
        <begin position="45"/>
        <end position="63"/>
    </location>
</feature>
<evidence type="ECO:0000256" key="3">
    <source>
        <dbReference type="ARBA" id="ARBA00022989"/>
    </source>
</evidence>
<dbReference type="GO" id="GO:0016020">
    <property type="term" value="C:membrane"/>
    <property type="evidence" value="ECO:0007669"/>
    <property type="project" value="UniProtKB-SubCell"/>
</dbReference>
<comment type="subcellular location">
    <subcellularLocation>
        <location evidence="1">Membrane</location>
        <topology evidence="1">Multi-pass membrane protein</topology>
    </subcellularLocation>
</comment>
<evidence type="ECO:0000256" key="4">
    <source>
        <dbReference type="ARBA" id="ARBA00023136"/>
    </source>
</evidence>
<dbReference type="AlphaFoldDB" id="A0A562E0F5"/>
<dbReference type="RefSeq" id="WP_145692181.1">
    <property type="nucleotide sequence ID" value="NZ_VLJT01000028.1"/>
</dbReference>
<keyword evidence="2 5" id="KW-0812">Transmembrane</keyword>
<evidence type="ECO:0000313" key="7">
    <source>
        <dbReference type="Proteomes" id="UP000317573"/>
    </source>
</evidence>
<comment type="caution">
    <text evidence="6">The sequence shown here is derived from an EMBL/GenBank/DDBJ whole genome shotgun (WGS) entry which is preliminary data.</text>
</comment>
<feature type="transmembrane region" description="Helical" evidence="5">
    <location>
        <begin position="69"/>
        <end position="91"/>
    </location>
</feature>
<organism evidence="6 7">
    <name type="scientific">Rhodococcus rhodochrous J45</name>
    <dbReference type="NCBI Taxonomy" id="935266"/>
    <lineage>
        <taxon>Bacteria</taxon>
        <taxon>Bacillati</taxon>
        <taxon>Actinomycetota</taxon>
        <taxon>Actinomycetes</taxon>
        <taxon>Mycobacteriales</taxon>
        <taxon>Nocardiaceae</taxon>
        <taxon>Rhodococcus</taxon>
    </lineage>
</organism>
<reference evidence="6 7" key="1">
    <citation type="submission" date="2019-07" db="EMBL/GenBank/DDBJ databases">
        <title>Genome sequencing of lignin-degrading bacterial isolates.</title>
        <authorList>
            <person name="Gladden J."/>
        </authorList>
    </citation>
    <scope>NUCLEOTIDE SEQUENCE [LARGE SCALE GENOMIC DNA]</scope>
    <source>
        <strain evidence="6 7">J45</strain>
    </source>
</reference>
<proteinExistence type="predicted"/>
<feature type="transmembrane region" description="Helical" evidence="5">
    <location>
        <begin position="98"/>
        <end position="117"/>
    </location>
</feature>
<dbReference type="Pfam" id="PF13564">
    <property type="entry name" value="DoxX_2"/>
    <property type="match status" value="1"/>
</dbReference>
<dbReference type="Proteomes" id="UP000317573">
    <property type="component" value="Unassembled WGS sequence"/>
</dbReference>
<keyword evidence="3 5" id="KW-1133">Transmembrane helix</keyword>
<evidence type="ECO:0000256" key="1">
    <source>
        <dbReference type="ARBA" id="ARBA00004141"/>
    </source>
</evidence>
<dbReference type="EMBL" id="VLJT01000028">
    <property type="protein sequence ID" value="TWH15439.1"/>
    <property type="molecule type" value="Genomic_DNA"/>
</dbReference>
<accession>A0A562E0F5</accession>
<feature type="transmembrane region" description="Helical" evidence="5">
    <location>
        <begin position="6"/>
        <end position="24"/>
    </location>
</feature>
<evidence type="ECO:0000256" key="5">
    <source>
        <dbReference type="SAM" id="Phobius"/>
    </source>
</evidence>
<evidence type="ECO:0000313" key="6">
    <source>
        <dbReference type="EMBL" id="TWH15439.1"/>
    </source>
</evidence>
<sequence length="119" mass="12502">MIATTGWWWLSVVLAAILVGDALLSIRPPRFISECLDGVGFPRDWWWALVVVKLLAAAGLLVGPAYPGIGAAAAVAVVGYFVCAAVAHVRAGFLGQSFWVNCLGMLALSVLVVPAAYAF</sequence>
<evidence type="ECO:0000256" key="2">
    <source>
        <dbReference type="ARBA" id="ARBA00022692"/>
    </source>
</evidence>
<dbReference type="InterPro" id="IPR032808">
    <property type="entry name" value="DoxX"/>
</dbReference>